<dbReference type="InterPro" id="IPR028978">
    <property type="entry name" value="Chorismate_lyase_/UTRA_dom_sf"/>
</dbReference>
<sequence>MRVTDSMTDFLTAWTGRAVRTEVLYAANATLADTNDATVLDVLPGVHIQRRHVLLRAGETVVAEAESSVLISSPALEPDVRDQLWNGASLGDALRTLHRRRVCVGIADALGRAPSLAPDGNTAGAPDIARLASGPTGDGDRRILSVHSRLDVGGIPVASVREYILEAVLQNHVVHIPEPKRVAAPGSVG</sequence>
<evidence type="ECO:0000313" key="1">
    <source>
        <dbReference type="EMBL" id="GAA5171416.1"/>
    </source>
</evidence>
<dbReference type="EMBL" id="BAABJP010000048">
    <property type="protein sequence ID" value="GAA5171416.1"/>
    <property type="molecule type" value="Genomic_DNA"/>
</dbReference>
<evidence type="ECO:0008006" key="3">
    <source>
        <dbReference type="Google" id="ProtNLM"/>
    </source>
</evidence>
<dbReference type="Proteomes" id="UP001428817">
    <property type="component" value="Unassembled WGS sequence"/>
</dbReference>
<protein>
    <recommendedName>
        <fullName evidence="3">FHA domain-containing protein</fullName>
    </recommendedName>
</protein>
<organism evidence="1 2">
    <name type="scientific">Pseudonocardia eucalypti</name>
    <dbReference type="NCBI Taxonomy" id="648755"/>
    <lineage>
        <taxon>Bacteria</taxon>
        <taxon>Bacillati</taxon>
        <taxon>Actinomycetota</taxon>
        <taxon>Actinomycetes</taxon>
        <taxon>Pseudonocardiales</taxon>
        <taxon>Pseudonocardiaceae</taxon>
        <taxon>Pseudonocardia</taxon>
    </lineage>
</organism>
<keyword evidence="2" id="KW-1185">Reference proteome</keyword>
<reference evidence="2" key="1">
    <citation type="journal article" date="2019" name="Int. J. Syst. Evol. Microbiol.">
        <title>The Global Catalogue of Microorganisms (GCM) 10K type strain sequencing project: providing services to taxonomists for standard genome sequencing and annotation.</title>
        <authorList>
            <consortium name="The Broad Institute Genomics Platform"/>
            <consortium name="The Broad Institute Genome Sequencing Center for Infectious Disease"/>
            <person name="Wu L."/>
            <person name="Ma J."/>
        </authorList>
    </citation>
    <scope>NUCLEOTIDE SEQUENCE [LARGE SCALE GENOMIC DNA]</scope>
    <source>
        <strain evidence="2">JCM 18303</strain>
    </source>
</reference>
<proteinExistence type="predicted"/>
<dbReference type="SUPFAM" id="SSF64288">
    <property type="entry name" value="Chorismate lyase-like"/>
    <property type="match status" value="1"/>
</dbReference>
<evidence type="ECO:0000313" key="2">
    <source>
        <dbReference type="Proteomes" id="UP001428817"/>
    </source>
</evidence>
<comment type="caution">
    <text evidence="1">The sequence shown here is derived from an EMBL/GenBank/DDBJ whole genome shotgun (WGS) entry which is preliminary data.</text>
</comment>
<dbReference type="Gene3D" id="3.40.1410.10">
    <property type="entry name" value="Chorismate lyase-like"/>
    <property type="match status" value="1"/>
</dbReference>
<gene>
    <name evidence="1" type="ORF">GCM10023321_69960</name>
</gene>
<accession>A0ABP9R467</accession>
<name>A0ABP9R467_9PSEU</name>